<comment type="caution">
    <text evidence="2">The sequence shown here is derived from an EMBL/GenBank/DDBJ whole genome shotgun (WGS) entry which is preliminary data.</text>
</comment>
<name>A0ABR2VDJ7_9PEZI</name>
<keyword evidence="3" id="KW-1185">Reference proteome</keyword>
<sequence length="324" mass="36211">MVKSSDIIQSNQLFSHQHQNDKGVVGVFAGATSGIGARTLERMITMFHSPTFYVLGRSSTGFAAQRKILESLNPDCNIIYIETNVALISGIDLACQQIQNAENKVDYLYMSMGRLPLAGAQYTTEGLETCLTISYTSRMRLLFNLLPLLDRSAHPRVLSVLNGGKEKRIAEEDVGLEKSWSIIGAVNQSTLFTSLTFEGLAADRPNLTLIHNAPGMVESDNVRRNSQAEDTPFSRRIIMRIIKLVMRVVRYFLGMSPKEAGERQTYHLTSENYGTGSFRVDKDSEIVLDNDVLISYRESGWISKIWEFTLATWAKALERGNNVS</sequence>
<dbReference type="SUPFAM" id="SSF51735">
    <property type="entry name" value="NAD(P)-binding Rossmann-fold domains"/>
    <property type="match status" value="1"/>
</dbReference>
<dbReference type="InterPro" id="IPR052228">
    <property type="entry name" value="Sec_Metab_Biosynth_Oxidored"/>
</dbReference>
<evidence type="ECO:0000313" key="2">
    <source>
        <dbReference type="EMBL" id="KAK9425005.1"/>
    </source>
</evidence>
<keyword evidence="1" id="KW-0560">Oxidoreductase</keyword>
<dbReference type="Proteomes" id="UP001408356">
    <property type="component" value="Unassembled WGS sequence"/>
</dbReference>
<dbReference type="InterPro" id="IPR036291">
    <property type="entry name" value="NAD(P)-bd_dom_sf"/>
</dbReference>
<accession>A0ABR2VDJ7</accession>
<evidence type="ECO:0000256" key="1">
    <source>
        <dbReference type="ARBA" id="ARBA00023002"/>
    </source>
</evidence>
<dbReference type="Gene3D" id="3.40.50.720">
    <property type="entry name" value="NAD(P)-binding Rossmann-like Domain"/>
    <property type="match status" value="1"/>
</dbReference>
<reference evidence="2 3" key="1">
    <citation type="journal article" date="2024" name="J. Plant Pathol.">
        <title>Sequence and assembly of the genome of Seiridium unicorne, isolate CBS 538.82, causal agent of cypress canker disease.</title>
        <authorList>
            <person name="Scali E."/>
            <person name="Rocca G.D."/>
            <person name="Danti R."/>
            <person name="Garbelotto M."/>
            <person name="Barberini S."/>
            <person name="Baroncelli R."/>
            <person name="Emiliani G."/>
        </authorList>
    </citation>
    <scope>NUCLEOTIDE SEQUENCE [LARGE SCALE GENOMIC DNA]</scope>
    <source>
        <strain evidence="2 3">BM-138-508</strain>
    </source>
</reference>
<organism evidence="2 3">
    <name type="scientific">Seiridium unicorne</name>
    <dbReference type="NCBI Taxonomy" id="138068"/>
    <lineage>
        <taxon>Eukaryota</taxon>
        <taxon>Fungi</taxon>
        <taxon>Dikarya</taxon>
        <taxon>Ascomycota</taxon>
        <taxon>Pezizomycotina</taxon>
        <taxon>Sordariomycetes</taxon>
        <taxon>Xylariomycetidae</taxon>
        <taxon>Amphisphaeriales</taxon>
        <taxon>Sporocadaceae</taxon>
        <taxon>Seiridium</taxon>
    </lineage>
</organism>
<dbReference type="EMBL" id="JARVKF010000025">
    <property type="protein sequence ID" value="KAK9425005.1"/>
    <property type="molecule type" value="Genomic_DNA"/>
</dbReference>
<gene>
    <name evidence="2" type="ORF">SUNI508_13256</name>
</gene>
<protein>
    <submittedName>
        <fullName evidence="2">Ketoreductase (KR) domain-containing protein</fullName>
    </submittedName>
</protein>
<evidence type="ECO:0000313" key="3">
    <source>
        <dbReference type="Proteomes" id="UP001408356"/>
    </source>
</evidence>
<proteinExistence type="predicted"/>
<dbReference type="PANTHER" id="PTHR47534:SF3">
    <property type="entry name" value="ALCOHOL DEHYDROGENASE-LIKE C-TERMINAL DOMAIN-CONTAINING PROTEIN"/>
    <property type="match status" value="1"/>
</dbReference>
<dbReference type="PANTHER" id="PTHR47534">
    <property type="entry name" value="YALI0E05731P"/>
    <property type="match status" value="1"/>
</dbReference>